<dbReference type="Pfam" id="PF01839">
    <property type="entry name" value="FG-GAP"/>
    <property type="match status" value="6"/>
</dbReference>
<dbReference type="Gene3D" id="2.60.40.3710">
    <property type="match status" value="1"/>
</dbReference>
<evidence type="ECO:0000313" key="6">
    <source>
        <dbReference type="EMBL" id="PJZ53463.1"/>
    </source>
</evidence>
<evidence type="ECO:0000256" key="3">
    <source>
        <dbReference type="ARBA" id="ARBA00022801"/>
    </source>
</evidence>
<dbReference type="InterPro" id="IPR013517">
    <property type="entry name" value="FG-GAP"/>
</dbReference>
<dbReference type="SUPFAM" id="SSF69318">
    <property type="entry name" value="Integrin alpha N-terminal domain"/>
    <property type="match status" value="2"/>
</dbReference>
<keyword evidence="4" id="KW-0325">Glycoprotein</keyword>
<keyword evidence="3" id="KW-0378">Hydrolase</keyword>
<dbReference type="PROSITE" id="PS51470">
    <property type="entry name" value="FG_GAP"/>
    <property type="match status" value="5"/>
</dbReference>
<dbReference type="GO" id="GO:0007155">
    <property type="term" value="P:cell adhesion"/>
    <property type="evidence" value="ECO:0007669"/>
    <property type="project" value="InterPro"/>
</dbReference>
<protein>
    <recommendedName>
        <fullName evidence="5">SbsA Ig-like domain-containing protein</fullName>
    </recommendedName>
</protein>
<feature type="domain" description="SbsA Ig-like" evidence="5">
    <location>
        <begin position="362"/>
        <end position="463"/>
    </location>
</feature>
<dbReference type="PRINTS" id="PR01185">
    <property type="entry name" value="INTEGRINA"/>
</dbReference>
<dbReference type="InterPro" id="IPR032812">
    <property type="entry name" value="SbsA_Ig"/>
</dbReference>
<name>A0A2M9YPK1_9LEPT</name>
<comment type="caution">
    <text evidence="6">The sequence shown here is derived from an EMBL/GenBank/DDBJ whole genome shotgun (WGS) entry which is preliminary data.</text>
</comment>
<dbReference type="PANTHER" id="PTHR23221:SF7">
    <property type="entry name" value="PHOSPHATIDYLINOSITOL-GLYCAN-SPECIFIC PHOSPHOLIPASE D"/>
    <property type="match status" value="1"/>
</dbReference>
<evidence type="ECO:0000256" key="2">
    <source>
        <dbReference type="ARBA" id="ARBA00022737"/>
    </source>
</evidence>
<dbReference type="InterPro" id="IPR028994">
    <property type="entry name" value="Integrin_alpha_N"/>
</dbReference>
<dbReference type="EMBL" id="NPDU01000009">
    <property type="protein sequence ID" value="PJZ63048.1"/>
    <property type="molecule type" value="Genomic_DNA"/>
</dbReference>
<dbReference type="InterPro" id="IPR013519">
    <property type="entry name" value="Int_alpha_beta-p"/>
</dbReference>
<dbReference type="GO" id="GO:0008305">
    <property type="term" value="C:integrin complex"/>
    <property type="evidence" value="ECO:0007669"/>
    <property type="project" value="InterPro"/>
</dbReference>
<dbReference type="Gene3D" id="2.130.10.130">
    <property type="entry name" value="Integrin alpha, N-terminal"/>
    <property type="match status" value="3"/>
</dbReference>
<evidence type="ECO:0000313" key="8">
    <source>
        <dbReference type="Proteomes" id="UP000232149"/>
    </source>
</evidence>
<dbReference type="PROSITE" id="PS51257">
    <property type="entry name" value="PROKAR_LIPOPROTEIN"/>
    <property type="match status" value="1"/>
</dbReference>
<evidence type="ECO:0000256" key="4">
    <source>
        <dbReference type="ARBA" id="ARBA00023180"/>
    </source>
</evidence>
<dbReference type="GO" id="GO:0016787">
    <property type="term" value="F:hydrolase activity"/>
    <property type="evidence" value="ECO:0007669"/>
    <property type="project" value="UniProtKB-KW"/>
</dbReference>
<reference evidence="8 9" key="1">
    <citation type="submission" date="2017-07" db="EMBL/GenBank/DDBJ databases">
        <title>Leptospira spp. isolated from tropical soils.</title>
        <authorList>
            <person name="Thibeaux R."/>
            <person name="Iraola G."/>
            <person name="Ferres I."/>
            <person name="Bierque E."/>
            <person name="Girault D."/>
            <person name="Soupe-Gilbert M.-E."/>
            <person name="Picardeau M."/>
            <person name="Goarant C."/>
        </authorList>
    </citation>
    <scope>NUCLEOTIDE SEQUENCE [LARGE SCALE GENOMIC DNA]</scope>
    <source>
        <strain evidence="6 9">FH2-B-C1</strain>
        <strain evidence="7 8">FH2-B-D1</strain>
    </source>
</reference>
<dbReference type="InterPro" id="IPR000413">
    <property type="entry name" value="Integrin_alpha"/>
</dbReference>
<evidence type="ECO:0000313" key="7">
    <source>
        <dbReference type="EMBL" id="PJZ63048.1"/>
    </source>
</evidence>
<keyword evidence="8" id="KW-1185">Reference proteome</keyword>
<accession>A0A2M9YPK1</accession>
<dbReference type="Proteomes" id="UP000232188">
    <property type="component" value="Unassembled WGS sequence"/>
</dbReference>
<evidence type="ECO:0000313" key="9">
    <source>
        <dbReference type="Proteomes" id="UP000232188"/>
    </source>
</evidence>
<evidence type="ECO:0000256" key="1">
    <source>
        <dbReference type="ARBA" id="ARBA00022729"/>
    </source>
</evidence>
<dbReference type="EMBL" id="NPDV01000007">
    <property type="protein sequence ID" value="PJZ53463.1"/>
    <property type="molecule type" value="Genomic_DNA"/>
</dbReference>
<dbReference type="InterPro" id="IPR014755">
    <property type="entry name" value="Cu-Rt/internalin_Ig-like"/>
</dbReference>
<gene>
    <name evidence="7" type="ORF">CH376_05120</name>
    <name evidence="6" type="ORF">CH380_09760</name>
</gene>
<feature type="domain" description="SbsA Ig-like" evidence="5">
    <location>
        <begin position="45"/>
        <end position="145"/>
    </location>
</feature>
<dbReference type="PANTHER" id="PTHR23221">
    <property type="entry name" value="GLYCOSYLPHOSPHATIDYLINOSITOL PHOSPHOLIPASE D"/>
    <property type="match status" value="1"/>
</dbReference>
<sequence>MKQYFYSPILIVLFFSGFVSCLNNGANHLPPIFSYIDFKSGSPSIPFGVSQFTPGSGVNGVSMNSSIQVVFNRGIDSTSIDSSTFRLSQGPVSIPGSFSSTNAGVVLNPTSVLAANAVYTVTLSKNLRANDGSLLGEDFSWNFTTSSVSDVTPPLVSLTSPNGSGLNVPVNAGISVAFSETMDCTSLNTTSFQLNNGLSVTGTVSCSGSTATFTPSSSLSFNTNYTAIISIAARDLAGNTIASSYNWSFTTGSAPDSTPPNVSITNPPSSSAGFNVNGVISVAFNETLNCGTVGAASFTLNNGSPVTGTVSCSSTTATFTPSSNLSYNTSYTATIATSVQDLAGNSIASPYVLSFTTGSAPDVAAPTVTIVNPIHSSIGIATNSSITAAFSEGMDCISLTTATFTLSNGSAVAGNVSCFGTGAVFTPSVSLLPGTSYTATILVGAKDLANNSIGSNFSWNFTTGALADTTNPGVAIQNLANKSLLESGFVIGTASDAGGIALVEVSIDGGAYLPANGTTTWSFKLPSGAATWSVGSQHTIAARSKDSSGNFSTVSSAQVRKGSNKDVNGDGYVDLVSGEYGQGLVYIFHSSGTSGITTTNASLANRYIVGTATEEFGRVVTLGDLNGDGYADLIVGAPAANASAGRVYAFYSSGNAGVSISLAAFASARIDGAAAGERFGTSLETGDADGNGYADLIVGAPNALTSRGKVYVFHSAGATGIVDSSATTASCTLSGSAANDLFGNSLSSGNINGDVYADIAIGSYGYNSQRGRVSIFHGSSTGLGAVSSTLTNGTGSAGDQFGFSIAVADTNGDGYSDLIGSAPFLSSGRGEVVVYTSSATSTGIGTSAGLGGAIFIIQGTAINDHFGYSITARDLDNDGKADVIANSTPNAPAQGLVYVFMTPLTGFTNVGTATLTMTGPLSDLYGWGLATGDVNGDGFADLLVGSPGYNNGVFQGRVYIFHSSGAGLNTNLPSSASGIIDGSGLSGGTGNWFGVGLY</sequence>
<dbReference type="AlphaFoldDB" id="A0A2M9YPK1"/>
<keyword evidence="1" id="KW-0732">Signal</keyword>
<feature type="domain" description="SbsA Ig-like" evidence="5">
    <location>
        <begin position="256"/>
        <end position="357"/>
    </location>
</feature>
<feature type="domain" description="SbsA Ig-like" evidence="5">
    <location>
        <begin position="150"/>
        <end position="251"/>
    </location>
</feature>
<dbReference type="Gene3D" id="2.60.40.1220">
    <property type="match status" value="3"/>
</dbReference>
<dbReference type="RefSeq" id="WP_100785555.1">
    <property type="nucleotide sequence ID" value="NZ_NPDU01000009.1"/>
</dbReference>
<dbReference type="Pfam" id="PF13205">
    <property type="entry name" value="Big_5"/>
    <property type="match status" value="4"/>
</dbReference>
<evidence type="ECO:0000259" key="5">
    <source>
        <dbReference type="Pfam" id="PF13205"/>
    </source>
</evidence>
<dbReference type="Proteomes" id="UP000232149">
    <property type="component" value="Unassembled WGS sequence"/>
</dbReference>
<proteinExistence type="predicted"/>
<keyword evidence="2" id="KW-0677">Repeat</keyword>
<organism evidence="6 9">
    <name type="scientific">Leptospira adleri</name>
    <dbReference type="NCBI Taxonomy" id="2023186"/>
    <lineage>
        <taxon>Bacteria</taxon>
        <taxon>Pseudomonadati</taxon>
        <taxon>Spirochaetota</taxon>
        <taxon>Spirochaetia</taxon>
        <taxon>Leptospirales</taxon>
        <taxon>Leptospiraceae</taxon>
        <taxon>Leptospira</taxon>
    </lineage>
</organism>
<dbReference type="SMART" id="SM00191">
    <property type="entry name" value="Int_alpha"/>
    <property type="match status" value="7"/>
</dbReference>